<comment type="similarity">
    <text evidence="1">Belongs to the short-chain dehydrogenases/reductases (SDR) family.</text>
</comment>
<dbReference type="STRING" id="1045774.SAMN05421872_11596"/>
<dbReference type="InterPro" id="IPR002347">
    <property type="entry name" value="SDR_fam"/>
</dbReference>
<dbReference type="FunFam" id="3.40.50.720:FF:000084">
    <property type="entry name" value="Short-chain dehydrogenase reductase"/>
    <property type="match status" value="1"/>
</dbReference>
<evidence type="ECO:0000313" key="3">
    <source>
        <dbReference type="EMBL" id="SDE13461.1"/>
    </source>
</evidence>
<dbReference type="Pfam" id="PF13561">
    <property type="entry name" value="adh_short_C2"/>
    <property type="match status" value="1"/>
</dbReference>
<sequence>MSGPLQDKVALVTGGSHGIGRAISERFARDGAIVGLGFGHDEAAAREAVERIREDGGRAFAVPAQLGSRGDAVRLWEAFDAASGNQVPDGRLDILVNNAAAGNFARLADLTEEDFDRLVAVNVRAPFFVTGLALPRLRDGGRIVNISSRAATVASPELIAYGTTKGALDTFTRHLAQDLGPRRITVNAVSPGVVLTRNSDYLVADPELTAQATARVALGRLGESDDVASIVAFLASDDGRWVTGQVVDASGGTAL</sequence>
<dbReference type="Proteomes" id="UP000199034">
    <property type="component" value="Unassembled WGS sequence"/>
</dbReference>
<keyword evidence="4" id="KW-1185">Reference proteome</keyword>
<keyword evidence="2" id="KW-0560">Oxidoreductase</keyword>
<proteinExistence type="inferred from homology"/>
<dbReference type="Gene3D" id="3.40.50.720">
    <property type="entry name" value="NAD(P)-binding Rossmann-like Domain"/>
    <property type="match status" value="1"/>
</dbReference>
<dbReference type="SUPFAM" id="SSF51735">
    <property type="entry name" value="NAD(P)-binding Rossmann-fold domains"/>
    <property type="match status" value="1"/>
</dbReference>
<dbReference type="AlphaFoldDB" id="A0A1G7AF67"/>
<name>A0A1G7AF67_9ACTN</name>
<dbReference type="PROSITE" id="PS00061">
    <property type="entry name" value="ADH_SHORT"/>
    <property type="match status" value="1"/>
</dbReference>
<organism evidence="3 4">
    <name type="scientific">Nocardioides lianchengensis</name>
    <dbReference type="NCBI Taxonomy" id="1045774"/>
    <lineage>
        <taxon>Bacteria</taxon>
        <taxon>Bacillati</taxon>
        <taxon>Actinomycetota</taxon>
        <taxon>Actinomycetes</taxon>
        <taxon>Propionibacteriales</taxon>
        <taxon>Nocardioidaceae</taxon>
        <taxon>Nocardioides</taxon>
    </lineage>
</organism>
<dbReference type="EMBL" id="FMZM01000015">
    <property type="protein sequence ID" value="SDE13461.1"/>
    <property type="molecule type" value="Genomic_DNA"/>
</dbReference>
<evidence type="ECO:0000256" key="1">
    <source>
        <dbReference type="ARBA" id="ARBA00006484"/>
    </source>
</evidence>
<dbReference type="PANTHER" id="PTHR43639">
    <property type="entry name" value="OXIDOREDUCTASE, SHORT-CHAIN DEHYDROGENASE/REDUCTASE FAMILY (AFU_ORTHOLOGUE AFUA_5G02870)"/>
    <property type="match status" value="1"/>
</dbReference>
<evidence type="ECO:0000313" key="4">
    <source>
        <dbReference type="Proteomes" id="UP000199034"/>
    </source>
</evidence>
<dbReference type="PANTHER" id="PTHR43639:SF1">
    <property type="entry name" value="SHORT-CHAIN DEHYDROGENASE_REDUCTASE FAMILY PROTEIN"/>
    <property type="match status" value="1"/>
</dbReference>
<evidence type="ECO:0000256" key="2">
    <source>
        <dbReference type="ARBA" id="ARBA00023002"/>
    </source>
</evidence>
<dbReference type="InterPro" id="IPR020904">
    <property type="entry name" value="Sc_DH/Rdtase_CS"/>
</dbReference>
<dbReference type="GO" id="GO:0016491">
    <property type="term" value="F:oxidoreductase activity"/>
    <property type="evidence" value="ECO:0007669"/>
    <property type="project" value="UniProtKB-KW"/>
</dbReference>
<dbReference type="PRINTS" id="PR00081">
    <property type="entry name" value="GDHRDH"/>
</dbReference>
<dbReference type="InterPro" id="IPR036291">
    <property type="entry name" value="NAD(P)-bd_dom_sf"/>
</dbReference>
<protein>
    <submittedName>
        <fullName evidence="3">3-oxoacyl-[acyl-carrier protein] reductase</fullName>
    </submittedName>
</protein>
<reference evidence="3 4" key="1">
    <citation type="submission" date="2016-10" db="EMBL/GenBank/DDBJ databases">
        <authorList>
            <person name="de Groot N.N."/>
        </authorList>
    </citation>
    <scope>NUCLEOTIDE SEQUENCE [LARGE SCALE GENOMIC DNA]</scope>
    <source>
        <strain evidence="3 4">CGMCC 4.6858</strain>
    </source>
</reference>
<dbReference type="PRINTS" id="PR00080">
    <property type="entry name" value="SDRFAMILY"/>
</dbReference>
<dbReference type="RefSeq" id="WP_170867214.1">
    <property type="nucleotide sequence ID" value="NZ_FMZM01000015.1"/>
</dbReference>
<gene>
    <name evidence="3" type="ORF">SAMN05421872_11596</name>
</gene>
<accession>A0A1G7AF67</accession>